<accession>A0A6J4SR24</accession>
<dbReference type="AlphaFoldDB" id="A0A6J4SR24"/>
<evidence type="ECO:0000256" key="1">
    <source>
        <dbReference type="SAM" id="MobiDB-lite"/>
    </source>
</evidence>
<proteinExistence type="predicted"/>
<gene>
    <name evidence="2" type="ORF">AVDCRST_MAG69-2001</name>
</gene>
<organism evidence="2">
    <name type="scientific">uncultured Solirubrobacteraceae bacterium</name>
    <dbReference type="NCBI Taxonomy" id="1162706"/>
    <lineage>
        <taxon>Bacteria</taxon>
        <taxon>Bacillati</taxon>
        <taxon>Actinomycetota</taxon>
        <taxon>Thermoleophilia</taxon>
        <taxon>Solirubrobacterales</taxon>
        <taxon>Solirubrobacteraceae</taxon>
        <taxon>environmental samples</taxon>
    </lineage>
</organism>
<feature type="compositionally biased region" description="Low complexity" evidence="1">
    <location>
        <begin position="16"/>
        <end position="29"/>
    </location>
</feature>
<feature type="compositionally biased region" description="Basic residues" evidence="1">
    <location>
        <begin position="30"/>
        <end position="62"/>
    </location>
</feature>
<protein>
    <submittedName>
        <fullName evidence="2">Uncharacterized protein</fullName>
    </submittedName>
</protein>
<feature type="compositionally biased region" description="Basic residues" evidence="1">
    <location>
        <begin position="127"/>
        <end position="151"/>
    </location>
</feature>
<dbReference type="EMBL" id="CADCVP010000214">
    <property type="protein sequence ID" value="CAA9502980.1"/>
    <property type="molecule type" value="Genomic_DNA"/>
</dbReference>
<feature type="compositionally biased region" description="Basic residues" evidence="1">
    <location>
        <begin position="108"/>
        <end position="117"/>
    </location>
</feature>
<name>A0A6J4SR24_9ACTN</name>
<feature type="non-terminal residue" evidence="2">
    <location>
        <position position="158"/>
    </location>
</feature>
<sequence length="158" mass="17620">DPARLDRLPDAPPSRLPGSRPRLRGPPGARARRRGAGRRGRSRAARHAPPGRRPRRPLRVAGRRPGDQRGPQRRRRGGARRARRPARRRRRGVARLAVGAAVGGGRLSRARRLRRSHPAPAGGKPAAHLRPRAGSHHPSRPRRRGRRRGLRVGRELRS</sequence>
<evidence type="ECO:0000313" key="2">
    <source>
        <dbReference type="EMBL" id="CAA9502980.1"/>
    </source>
</evidence>
<feature type="non-terminal residue" evidence="2">
    <location>
        <position position="1"/>
    </location>
</feature>
<feature type="compositionally biased region" description="Basic residues" evidence="1">
    <location>
        <begin position="71"/>
        <end position="93"/>
    </location>
</feature>
<feature type="region of interest" description="Disordered" evidence="1">
    <location>
        <begin position="1"/>
        <end position="158"/>
    </location>
</feature>
<reference evidence="2" key="1">
    <citation type="submission" date="2020-02" db="EMBL/GenBank/DDBJ databases">
        <authorList>
            <person name="Meier V. D."/>
        </authorList>
    </citation>
    <scope>NUCLEOTIDE SEQUENCE</scope>
    <source>
        <strain evidence="2">AVDCRST_MAG69</strain>
    </source>
</reference>